<dbReference type="Proteomes" id="UP001292094">
    <property type="component" value="Unassembled WGS sequence"/>
</dbReference>
<sequence>MPAHKRSGKGGRAADSFSLLSSTELSCYALHTLTYSAMAIIGSTKKTSVFSIHSLKKAIKNLIKKTRTPKDKKKVQDKAAVYKVDFEAEIEDNLANEALEARFIQIIEASPAAIDLNFSLKGSLVLASPPLDVQFGTFWTTDDDDAAWALCKDMLATSPPIPVSPPATTQA</sequence>
<name>A0AAE1PBG6_9EUCA</name>
<organism evidence="1 2">
    <name type="scientific">Petrolisthes manimaculis</name>
    <dbReference type="NCBI Taxonomy" id="1843537"/>
    <lineage>
        <taxon>Eukaryota</taxon>
        <taxon>Metazoa</taxon>
        <taxon>Ecdysozoa</taxon>
        <taxon>Arthropoda</taxon>
        <taxon>Crustacea</taxon>
        <taxon>Multicrustacea</taxon>
        <taxon>Malacostraca</taxon>
        <taxon>Eumalacostraca</taxon>
        <taxon>Eucarida</taxon>
        <taxon>Decapoda</taxon>
        <taxon>Pleocyemata</taxon>
        <taxon>Anomura</taxon>
        <taxon>Galatheoidea</taxon>
        <taxon>Porcellanidae</taxon>
        <taxon>Petrolisthes</taxon>
    </lineage>
</organism>
<evidence type="ECO:0000313" key="2">
    <source>
        <dbReference type="Proteomes" id="UP001292094"/>
    </source>
</evidence>
<reference evidence="1" key="1">
    <citation type="submission" date="2023-11" db="EMBL/GenBank/DDBJ databases">
        <title>Genome assemblies of two species of porcelain crab, Petrolisthes cinctipes and Petrolisthes manimaculis (Anomura: Porcellanidae).</title>
        <authorList>
            <person name="Angst P."/>
        </authorList>
    </citation>
    <scope>NUCLEOTIDE SEQUENCE</scope>
    <source>
        <strain evidence="1">PB745_02</strain>
        <tissue evidence="1">Gill</tissue>
    </source>
</reference>
<proteinExistence type="predicted"/>
<evidence type="ECO:0000313" key="1">
    <source>
        <dbReference type="EMBL" id="KAK4304332.1"/>
    </source>
</evidence>
<accession>A0AAE1PBG6</accession>
<keyword evidence="2" id="KW-1185">Reference proteome</keyword>
<dbReference type="EMBL" id="JAWZYT010002445">
    <property type="protein sequence ID" value="KAK4304332.1"/>
    <property type="molecule type" value="Genomic_DNA"/>
</dbReference>
<comment type="caution">
    <text evidence="1">The sequence shown here is derived from an EMBL/GenBank/DDBJ whole genome shotgun (WGS) entry which is preliminary data.</text>
</comment>
<protein>
    <submittedName>
        <fullName evidence="1">Uncharacterized protein</fullName>
    </submittedName>
</protein>
<dbReference type="AlphaFoldDB" id="A0AAE1PBG6"/>
<gene>
    <name evidence="1" type="ORF">Pmani_023710</name>
</gene>